<proteinExistence type="predicted"/>
<dbReference type="InterPro" id="IPR050553">
    <property type="entry name" value="Thioredoxin_ResA/DsbE_sf"/>
</dbReference>
<dbReference type="GO" id="GO:0017004">
    <property type="term" value="P:cytochrome complex assembly"/>
    <property type="evidence" value="ECO:0007669"/>
    <property type="project" value="UniProtKB-KW"/>
</dbReference>
<evidence type="ECO:0000313" key="9">
    <source>
        <dbReference type="Proteomes" id="UP000766986"/>
    </source>
</evidence>
<evidence type="ECO:0000313" key="6">
    <source>
        <dbReference type="EMBL" id="HJF91541.1"/>
    </source>
</evidence>
<evidence type="ECO:0000256" key="2">
    <source>
        <dbReference type="ARBA" id="ARBA00022748"/>
    </source>
</evidence>
<dbReference type="PANTHER" id="PTHR42852:SF6">
    <property type="entry name" value="THIOL:DISULFIDE INTERCHANGE PROTEIN DSBE"/>
    <property type="match status" value="1"/>
</dbReference>
<dbReference type="CDD" id="cd02966">
    <property type="entry name" value="TlpA_like_family"/>
    <property type="match status" value="1"/>
</dbReference>
<dbReference type="Proteomes" id="UP000717835">
    <property type="component" value="Unassembled WGS sequence"/>
</dbReference>
<protein>
    <submittedName>
        <fullName evidence="6">AhpC/TSA family protein</fullName>
    </submittedName>
</protein>
<dbReference type="PANTHER" id="PTHR42852">
    <property type="entry name" value="THIOL:DISULFIDE INTERCHANGE PROTEIN DSBE"/>
    <property type="match status" value="1"/>
</dbReference>
<dbReference type="InterPro" id="IPR012336">
    <property type="entry name" value="Thioredoxin-like_fold"/>
</dbReference>
<sequence>MKKIHLVTFTTALLLAACGNPKSDTVSLSGTIQGLGNDTVYLYGTDRMYNRIDTLLVKGDKFAEQIDIDTLISAWLQFSNGTEYPIFLNKADKIVVSGSAKDLDQLTIQGNPANEELTRFHQQLDQQPNASEKETEKAAEDFIQNHPTSLASIYVLDHYFVQQPMPDFTRIRKLTEQMAGILKDRLYMENLLDYLEALEKVTEGKTAPFFQIPGTDGKDIRRTDFKDKYLLLYFWASWNESCAESNQALRQLYKEKKNRKDLEILGISLDIDKQQWKDAITRDTLDWKQACDFKGWNSNVVSQFAVRELPANVLLAPNGRIEGRNLTREQIEKKLIEIASKKK</sequence>
<reference evidence="7" key="1">
    <citation type="submission" date="2020-08" db="EMBL/GenBank/DDBJ databases">
        <authorList>
            <person name="Cejkova D."/>
            <person name="Kubasova T."/>
            <person name="Jahodarova E."/>
            <person name="Rychlik I."/>
        </authorList>
    </citation>
    <scope>NUCLEOTIDE SEQUENCE</scope>
    <source>
        <strain evidence="7">An772</strain>
    </source>
</reference>
<keyword evidence="9" id="KW-1185">Reference proteome</keyword>
<dbReference type="InterPro" id="IPR036249">
    <property type="entry name" value="Thioredoxin-like_sf"/>
</dbReference>
<organism evidence="6 8">
    <name type="scientific">Mediterranea massiliensis</name>
    <dbReference type="NCBI Taxonomy" id="1841865"/>
    <lineage>
        <taxon>Bacteria</taxon>
        <taxon>Pseudomonadati</taxon>
        <taxon>Bacteroidota</taxon>
        <taxon>Bacteroidia</taxon>
        <taxon>Bacteroidales</taxon>
        <taxon>Bacteroidaceae</taxon>
        <taxon>Mediterranea</taxon>
    </lineage>
</organism>
<comment type="caution">
    <text evidence="6">The sequence shown here is derived from an EMBL/GenBank/DDBJ whole genome shotgun (WGS) entry which is preliminary data.</text>
</comment>
<accession>A0A921LB83</accession>
<dbReference type="RefSeq" id="WP_022020199.1">
    <property type="nucleotide sequence ID" value="NZ_DYVX01000035.1"/>
</dbReference>
<evidence type="ECO:0000313" key="7">
    <source>
        <dbReference type="EMBL" id="MBM6734371.1"/>
    </source>
</evidence>
<dbReference type="SUPFAM" id="SSF52833">
    <property type="entry name" value="Thioredoxin-like"/>
    <property type="match status" value="1"/>
</dbReference>
<evidence type="ECO:0000313" key="8">
    <source>
        <dbReference type="Proteomes" id="UP000717835"/>
    </source>
</evidence>
<dbReference type="PROSITE" id="PS51257">
    <property type="entry name" value="PROKAR_LIPOPROTEIN"/>
    <property type="match status" value="1"/>
</dbReference>
<evidence type="ECO:0000259" key="5">
    <source>
        <dbReference type="PROSITE" id="PS51352"/>
    </source>
</evidence>
<dbReference type="EMBL" id="JACLYZ010000006">
    <property type="protein sequence ID" value="MBM6734371.1"/>
    <property type="molecule type" value="Genomic_DNA"/>
</dbReference>
<comment type="subcellular location">
    <subcellularLocation>
        <location evidence="1">Cell envelope</location>
    </subcellularLocation>
</comment>
<dbReference type="PROSITE" id="PS51352">
    <property type="entry name" value="THIOREDOXIN_2"/>
    <property type="match status" value="1"/>
</dbReference>
<reference evidence="7 9" key="3">
    <citation type="journal article" date="2021" name="Sci. Rep.">
        <title>The distribution of antibiotic resistance genes in chicken gut microbiota commensals.</title>
        <authorList>
            <person name="Juricova H."/>
            <person name="Matiasovicova J."/>
            <person name="Kubasova T."/>
            <person name="Cejkova D."/>
            <person name="Rychlik I."/>
        </authorList>
    </citation>
    <scope>NUCLEOTIDE SEQUENCE [LARGE SCALE GENOMIC DNA]</scope>
    <source>
        <strain evidence="7 9">An772</strain>
    </source>
</reference>
<keyword evidence="2" id="KW-0201">Cytochrome c-type biogenesis</keyword>
<dbReference type="AlphaFoldDB" id="A0A921LB83"/>
<keyword evidence="3" id="KW-1015">Disulfide bond</keyword>
<dbReference type="InterPro" id="IPR013766">
    <property type="entry name" value="Thioredoxin_domain"/>
</dbReference>
<dbReference type="Pfam" id="PF14289">
    <property type="entry name" value="DUF4369"/>
    <property type="match status" value="1"/>
</dbReference>
<evidence type="ECO:0000256" key="4">
    <source>
        <dbReference type="ARBA" id="ARBA00023284"/>
    </source>
</evidence>
<reference evidence="6" key="2">
    <citation type="journal article" date="2021" name="PeerJ">
        <title>Extensive microbial diversity within the chicken gut microbiome revealed by metagenomics and culture.</title>
        <authorList>
            <person name="Gilroy R."/>
            <person name="Ravi A."/>
            <person name="Getino M."/>
            <person name="Pursley I."/>
            <person name="Horton D.L."/>
            <person name="Alikhan N.F."/>
            <person name="Baker D."/>
            <person name="Gharbi K."/>
            <person name="Hall N."/>
            <person name="Watson M."/>
            <person name="Adriaenssens E.M."/>
            <person name="Foster-Nyarko E."/>
            <person name="Jarju S."/>
            <person name="Secka A."/>
            <person name="Antonio M."/>
            <person name="Oren A."/>
            <person name="Chaudhuri R.R."/>
            <person name="La Ragione R."/>
            <person name="Hildebrand F."/>
            <person name="Pallen M.J."/>
        </authorList>
    </citation>
    <scope>NUCLEOTIDE SEQUENCE</scope>
    <source>
        <strain evidence="6">CHK55-1828</strain>
    </source>
</reference>
<name>A0A921LB83_9BACT</name>
<reference evidence="6" key="4">
    <citation type="submission" date="2021-09" db="EMBL/GenBank/DDBJ databases">
        <authorList>
            <person name="Gilroy R."/>
        </authorList>
    </citation>
    <scope>NUCLEOTIDE SEQUENCE</scope>
    <source>
        <strain evidence="6">CHK55-1828</strain>
    </source>
</reference>
<dbReference type="Gene3D" id="3.40.30.10">
    <property type="entry name" value="Glutaredoxin"/>
    <property type="match status" value="1"/>
</dbReference>
<evidence type="ECO:0000256" key="3">
    <source>
        <dbReference type="ARBA" id="ARBA00023157"/>
    </source>
</evidence>
<evidence type="ECO:0000256" key="1">
    <source>
        <dbReference type="ARBA" id="ARBA00004196"/>
    </source>
</evidence>
<feature type="domain" description="Thioredoxin" evidence="5">
    <location>
        <begin position="201"/>
        <end position="343"/>
    </location>
</feature>
<dbReference type="GO" id="GO:0030313">
    <property type="term" value="C:cell envelope"/>
    <property type="evidence" value="ECO:0007669"/>
    <property type="project" value="UniProtKB-SubCell"/>
</dbReference>
<dbReference type="Proteomes" id="UP000766986">
    <property type="component" value="Unassembled WGS sequence"/>
</dbReference>
<dbReference type="Pfam" id="PF13905">
    <property type="entry name" value="Thioredoxin_8"/>
    <property type="match status" value="1"/>
</dbReference>
<keyword evidence="4" id="KW-0676">Redox-active center</keyword>
<gene>
    <name evidence="7" type="ORF">H7U35_03890</name>
    <name evidence="6" type="ORF">K8W02_04035</name>
</gene>
<dbReference type="InterPro" id="IPR025380">
    <property type="entry name" value="DUF4369"/>
</dbReference>
<dbReference type="EMBL" id="DYVX01000035">
    <property type="protein sequence ID" value="HJF91541.1"/>
    <property type="molecule type" value="Genomic_DNA"/>
</dbReference>